<gene>
    <name evidence="5" type="ORF">K2U94_14620</name>
</gene>
<dbReference type="SUPFAM" id="SSF54631">
    <property type="entry name" value="CBS-domain pair"/>
    <property type="match status" value="1"/>
</dbReference>
<dbReference type="Pfam" id="PF00571">
    <property type="entry name" value="CBS"/>
    <property type="match status" value="2"/>
</dbReference>
<evidence type="ECO:0000313" key="5">
    <source>
        <dbReference type="EMBL" id="MCI4683976.1"/>
    </source>
</evidence>
<feature type="region of interest" description="Disordered" evidence="2">
    <location>
        <begin position="171"/>
        <end position="192"/>
    </location>
</feature>
<comment type="caution">
    <text evidence="5">The sequence shown here is derived from an EMBL/GenBank/DDBJ whole genome shotgun (WGS) entry which is preliminary data.</text>
</comment>
<accession>A0ABS9Z952</accession>
<dbReference type="PANTHER" id="PTHR33741">
    <property type="entry name" value="TRANSMEMBRANE PROTEIN DDB_G0269096-RELATED"/>
    <property type="match status" value="1"/>
</dbReference>
<evidence type="ECO:0000256" key="2">
    <source>
        <dbReference type="SAM" id="MobiDB-lite"/>
    </source>
</evidence>
<feature type="transmembrane region" description="Helical" evidence="3">
    <location>
        <begin position="70"/>
        <end position="90"/>
    </location>
</feature>
<dbReference type="PANTHER" id="PTHR33741:SF5">
    <property type="entry name" value="TRANSMEMBRANE PROTEIN DDB_G0269096-RELATED"/>
    <property type="match status" value="1"/>
</dbReference>
<feature type="transmembrane region" description="Helical" evidence="3">
    <location>
        <begin position="140"/>
        <end position="161"/>
    </location>
</feature>
<keyword evidence="3" id="KW-0472">Membrane</keyword>
<evidence type="ECO:0000256" key="3">
    <source>
        <dbReference type="SAM" id="Phobius"/>
    </source>
</evidence>
<dbReference type="InterPro" id="IPR000644">
    <property type="entry name" value="CBS_dom"/>
</dbReference>
<dbReference type="RefSeq" id="WP_243067892.1">
    <property type="nucleotide sequence ID" value="NZ_JAIVFK010000054.1"/>
</dbReference>
<dbReference type="PROSITE" id="PS51371">
    <property type="entry name" value="CBS"/>
    <property type="match status" value="1"/>
</dbReference>
<protein>
    <submittedName>
        <fullName evidence="5">HPP family protein</fullName>
    </submittedName>
</protein>
<feature type="transmembrane region" description="Helical" evidence="3">
    <location>
        <begin position="97"/>
        <end position="120"/>
    </location>
</feature>
<evidence type="ECO:0000259" key="4">
    <source>
        <dbReference type="PROSITE" id="PS51371"/>
    </source>
</evidence>
<dbReference type="SMART" id="SM00116">
    <property type="entry name" value="CBS"/>
    <property type="match status" value="2"/>
</dbReference>
<dbReference type="Proteomes" id="UP001139104">
    <property type="component" value="Unassembled WGS sequence"/>
</dbReference>
<keyword evidence="6" id="KW-1185">Reference proteome</keyword>
<dbReference type="InterPro" id="IPR007065">
    <property type="entry name" value="HPP"/>
</dbReference>
<feature type="transmembrane region" description="Helical" evidence="3">
    <location>
        <begin position="46"/>
        <end position="64"/>
    </location>
</feature>
<dbReference type="Gene3D" id="3.10.580.10">
    <property type="entry name" value="CBS-domain"/>
    <property type="match status" value="2"/>
</dbReference>
<reference evidence="5" key="1">
    <citation type="journal article" date="2022" name="ISME J.">
        <title>Identification of active gaseous-alkane degraders at natural gas seeps.</title>
        <authorList>
            <person name="Farhan Ul Haque M."/>
            <person name="Hernandez M."/>
            <person name="Crombie A.T."/>
            <person name="Murrell J.C."/>
        </authorList>
    </citation>
    <scope>NUCLEOTIDE SEQUENCE</scope>
    <source>
        <strain evidence="5">PC2</strain>
    </source>
</reference>
<keyword evidence="1" id="KW-0129">CBS domain</keyword>
<proteinExistence type="predicted"/>
<sequence>MKATFDRLAPALAGSTPKDVLLAGLGAFFGIGLTGYFVASGVAGAHSPLIVAPIGASAVLVFAVPSSPLAQPWSVVGGNIISCLVALAVIQLVPNPFLATAIAVGGAIVLMSAFRCLHPPGGAVALLTSLAAHKAVPPGFLFAFLPVGANSLLLVMVGLIFHRFSGHSYPHVPAPPPQNPHGTADAPPSRRDSFLSSDLDAVLGDMRETFDIDRDDLEELLWRLEERALARAPDSPRCADVMSKDVVTIPYDATVAEAREMMLARRLRCLPAVNRLGVYIGMVEARHLIGDAALVAAVMTSAPVARPDAPALTFAPALSSGRAYEVVVVDPDYRILGLITQTDMLAAAMRALKTSD</sequence>
<dbReference type="EMBL" id="JAIVFP010000001">
    <property type="protein sequence ID" value="MCI4683976.1"/>
    <property type="molecule type" value="Genomic_DNA"/>
</dbReference>
<dbReference type="InterPro" id="IPR058581">
    <property type="entry name" value="TM_HPP"/>
</dbReference>
<feature type="domain" description="CBS" evidence="4">
    <location>
        <begin position="242"/>
        <end position="298"/>
    </location>
</feature>
<dbReference type="Pfam" id="PF04982">
    <property type="entry name" value="TM_HPP"/>
    <property type="match status" value="1"/>
</dbReference>
<evidence type="ECO:0000313" key="6">
    <source>
        <dbReference type="Proteomes" id="UP001139104"/>
    </source>
</evidence>
<dbReference type="InterPro" id="IPR046342">
    <property type="entry name" value="CBS_dom_sf"/>
</dbReference>
<name>A0ABS9Z952_9HYPH</name>
<keyword evidence="3" id="KW-1133">Transmembrane helix</keyword>
<keyword evidence="3" id="KW-0812">Transmembrane</keyword>
<feature type="transmembrane region" description="Helical" evidence="3">
    <location>
        <begin position="20"/>
        <end position="39"/>
    </location>
</feature>
<organism evidence="5 6">
    <name type="scientific">Candidatus Rhodoblastus alkanivorans</name>
    <dbReference type="NCBI Taxonomy" id="2954117"/>
    <lineage>
        <taxon>Bacteria</taxon>
        <taxon>Pseudomonadati</taxon>
        <taxon>Pseudomonadota</taxon>
        <taxon>Alphaproteobacteria</taxon>
        <taxon>Hyphomicrobiales</taxon>
        <taxon>Rhodoblastaceae</taxon>
        <taxon>Rhodoblastus</taxon>
    </lineage>
</organism>
<evidence type="ECO:0000256" key="1">
    <source>
        <dbReference type="PROSITE-ProRule" id="PRU00703"/>
    </source>
</evidence>